<feature type="region of interest" description="Disordered" evidence="1">
    <location>
        <begin position="47"/>
        <end position="122"/>
    </location>
</feature>
<evidence type="ECO:0000313" key="2">
    <source>
        <dbReference type="EMBL" id="GIY13501.1"/>
    </source>
</evidence>
<name>A0AAV4QXA7_CAEEX</name>
<sequence length="243" mass="28460">MSGYFSIKTTQIYVKNRVYFFLSSFQRREKEGSTFFQECDARVKPRCRGCHTEASKKKKARQNKFEDPHRNPFKTFQSEKKRGPPFSKNARSPSQAQMSGLSRGNEQKKKARQNKFEDPHPNPFRNFRAIIIHVIIYSNRNPSLIPHHNSLLSRQTLLTSLQSFADYFNAHQRLKRQITAVPGGIKLLRSPNNRRFFFPTTLPLGQSIKDLLGTSLMYRDQRTLMDRKVSNHLIRERDSAREL</sequence>
<gene>
    <name evidence="2" type="ORF">CEXT_803321</name>
</gene>
<dbReference type="AlphaFoldDB" id="A0AAV4QXA7"/>
<dbReference type="EMBL" id="BPLR01006953">
    <property type="protein sequence ID" value="GIY13501.1"/>
    <property type="molecule type" value="Genomic_DNA"/>
</dbReference>
<keyword evidence="3" id="KW-1185">Reference proteome</keyword>
<feature type="compositionally biased region" description="Polar residues" evidence="1">
    <location>
        <begin position="89"/>
        <end position="104"/>
    </location>
</feature>
<protein>
    <submittedName>
        <fullName evidence="2">Uncharacterized protein</fullName>
    </submittedName>
</protein>
<comment type="caution">
    <text evidence="2">The sequence shown here is derived from an EMBL/GenBank/DDBJ whole genome shotgun (WGS) entry which is preliminary data.</text>
</comment>
<proteinExistence type="predicted"/>
<accession>A0AAV4QXA7</accession>
<evidence type="ECO:0000313" key="3">
    <source>
        <dbReference type="Proteomes" id="UP001054945"/>
    </source>
</evidence>
<reference evidence="2 3" key="1">
    <citation type="submission" date="2021-06" db="EMBL/GenBank/DDBJ databases">
        <title>Caerostris extrusa draft genome.</title>
        <authorList>
            <person name="Kono N."/>
            <person name="Arakawa K."/>
        </authorList>
    </citation>
    <scope>NUCLEOTIDE SEQUENCE [LARGE SCALE GENOMIC DNA]</scope>
</reference>
<organism evidence="2 3">
    <name type="scientific">Caerostris extrusa</name>
    <name type="common">Bark spider</name>
    <name type="synonym">Caerostris bankana</name>
    <dbReference type="NCBI Taxonomy" id="172846"/>
    <lineage>
        <taxon>Eukaryota</taxon>
        <taxon>Metazoa</taxon>
        <taxon>Ecdysozoa</taxon>
        <taxon>Arthropoda</taxon>
        <taxon>Chelicerata</taxon>
        <taxon>Arachnida</taxon>
        <taxon>Araneae</taxon>
        <taxon>Araneomorphae</taxon>
        <taxon>Entelegynae</taxon>
        <taxon>Araneoidea</taxon>
        <taxon>Araneidae</taxon>
        <taxon>Caerostris</taxon>
    </lineage>
</organism>
<dbReference type="Proteomes" id="UP001054945">
    <property type="component" value="Unassembled WGS sequence"/>
</dbReference>
<evidence type="ECO:0000256" key="1">
    <source>
        <dbReference type="SAM" id="MobiDB-lite"/>
    </source>
</evidence>